<keyword evidence="7" id="KW-0040">ANK repeat</keyword>
<evidence type="ECO:0000256" key="9">
    <source>
        <dbReference type="SAM" id="MobiDB-lite"/>
    </source>
</evidence>
<feature type="region of interest" description="Disordered" evidence="9">
    <location>
        <begin position="2779"/>
        <end position="2799"/>
    </location>
</feature>
<feature type="repeat" description="ANK" evidence="7">
    <location>
        <begin position="2075"/>
        <end position="2096"/>
    </location>
</feature>
<dbReference type="InterPro" id="IPR005821">
    <property type="entry name" value="Ion_trans_dom"/>
</dbReference>
<protein>
    <recommendedName>
        <fullName evidence="11">Ion transport domain-containing protein</fullName>
    </recommendedName>
</protein>
<dbReference type="InterPro" id="IPR019775">
    <property type="entry name" value="WD40_repeat_CS"/>
</dbReference>
<dbReference type="InterPro" id="IPR036770">
    <property type="entry name" value="Ankyrin_rpt-contain_sf"/>
</dbReference>
<feature type="region of interest" description="Disordered" evidence="9">
    <location>
        <begin position="630"/>
        <end position="657"/>
    </location>
</feature>
<feature type="region of interest" description="Disordered" evidence="9">
    <location>
        <begin position="474"/>
        <end position="576"/>
    </location>
</feature>
<feature type="repeat" description="WD" evidence="8">
    <location>
        <begin position="1770"/>
        <end position="1802"/>
    </location>
</feature>
<dbReference type="InterPro" id="IPR020472">
    <property type="entry name" value="WD40_PAC1"/>
</dbReference>
<evidence type="ECO:0000256" key="2">
    <source>
        <dbReference type="ARBA" id="ARBA00022574"/>
    </source>
</evidence>
<feature type="domain" description="Ion transport" evidence="11">
    <location>
        <begin position="2335"/>
        <end position="2576"/>
    </location>
</feature>
<feature type="region of interest" description="Disordered" evidence="9">
    <location>
        <begin position="432"/>
        <end position="453"/>
    </location>
</feature>
<dbReference type="InterPro" id="IPR002110">
    <property type="entry name" value="Ankyrin_rpt"/>
</dbReference>
<evidence type="ECO:0000256" key="10">
    <source>
        <dbReference type="SAM" id="Phobius"/>
    </source>
</evidence>
<proteinExistence type="predicted"/>
<feature type="compositionally biased region" description="Low complexity" evidence="9">
    <location>
        <begin position="1460"/>
        <end position="1472"/>
    </location>
</feature>
<evidence type="ECO:0000256" key="3">
    <source>
        <dbReference type="ARBA" id="ARBA00022692"/>
    </source>
</evidence>
<dbReference type="SUPFAM" id="SSF48403">
    <property type="entry name" value="Ankyrin repeat"/>
    <property type="match status" value="1"/>
</dbReference>
<feature type="region of interest" description="Disordered" evidence="9">
    <location>
        <begin position="1235"/>
        <end position="1294"/>
    </location>
</feature>
<dbReference type="InterPro" id="IPR015943">
    <property type="entry name" value="WD40/YVTN_repeat-like_dom_sf"/>
</dbReference>
<dbReference type="SUPFAM" id="SSF50978">
    <property type="entry name" value="WD40 repeat-like"/>
    <property type="match status" value="2"/>
</dbReference>
<evidence type="ECO:0000256" key="8">
    <source>
        <dbReference type="PROSITE-ProRule" id="PRU00221"/>
    </source>
</evidence>
<feature type="region of interest" description="Disordered" evidence="9">
    <location>
        <begin position="763"/>
        <end position="785"/>
    </location>
</feature>
<feature type="transmembrane region" description="Helical" evidence="10">
    <location>
        <begin position="2404"/>
        <end position="2422"/>
    </location>
</feature>
<keyword evidence="3 10" id="KW-0812">Transmembrane</keyword>
<dbReference type="PRINTS" id="PR00320">
    <property type="entry name" value="GPROTEINBRPT"/>
</dbReference>
<accession>A0A2K3DK55</accession>
<evidence type="ECO:0000256" key="7">
    <source>
        <dbReference type="PROSITE-ProRule" id="PRU00023"/>
    </source>
</evidence>
<dbReference type="STRING" id="3055.A0A2K3DK55"/>
<feature type="repeat" description="WD" evidence="8">
    <location>
        <begin position="1906"/>
        <end position="1947"/>
    </location>
</feature>
<dbReference type="InParanoid" id="A0A2K3DK55"/>
<organism evidence="12 13">
    <name type="scientific">Chlamydomonas reinhardtii</name>
    <name type="common">Chlamydomonas smithii</name>
    <dbReference type="NCBI Taxonomy" id="3055"/>
    <lineage>
        <taxon>Eukaryota</taxon>
        <taxon>Viridiplantae</taxon>
        <taxon>Chlorophyta</taxon>
        <taxon>core chlorophytes</taxon>
        <taxon>Chlorophyceae</taxon>
        <taxon>CS clade</taxon>
        <taxon>Chlamydomonadales</taxon>
        <taxon>Chlamydomonadaceae</taxon>
        <taxon>Chlamydomonas</taxon>
    </lineage>
</organism>
<evidence type="ECO:0000256" key="5">
    <source>
        <dbReference type="ARBA" id="ARBA00022989"/>
    </source>
</evidence>
<feature type="compositionally biased region" description="Pro residues" evidence="9">
    <location>
        <begin position="51"/>
        <end position="60"/>
    </location>
</feature>
<feature type="transmembrane region" description="Helical" evidence="10">
    <location>
        <begin position="2366"/>
        <end position="2384"/>
    </location>
</feature>
<dbReference type="Gene3D" id="1.25.40.20">
    <property type="entry name" value="Ankyrin repeat-containing domain"/>
    <property type="match status" value="1"/>
</dbReference>
<feature type="region of interest" description="Disordered" evidence="9">
    <location>
        <begin position="1306"/>
        <end position="1426"/>
    </location>
</feature>
<feature type="repeat" description="WD" evidence="8">
    <location>
        <begin position="1634"/>
        <end position="1657"/>
    </location>
</feature>
<comment type="subcellular location">
    <subcellularLocation>
        <location evidence="1">Membrane</location>
        <topology evidence="1">Multi-pass membrane protein</topology>
    </subcellularLocation>
</comment>
<feature type="region of interest" description="Disordered" evidence="9">
    <location>
        <begin position="310"/>
        <end position="348"/>
    </location>
</feature>
<keyword evidence="5 10" id="KW-1133">Transmembrane helix</keyword>
<feature type="compositionally biased region" description="Low complexity" evidence="9">
    <location>
        <begin position="490"/>
        <end position="525"/>
    </location>
</feature>
<keyword evidence="4" id="KW-0677">Repeat</keyword>
<dbReference type="RefSeq" id="XP_042922809.1">
    <property type="nucleotide sequence ID" value="XM_043064241.1"/>
</dbReference>
<keyword evidence="13" id="KW-1185">Reference proteome</keyword>
<dbReference type="PANTHER" id="PTHR44019">
    <property type="entry name" value="WD REPEAT-CONTAINING PROTEIN 55"/>
    <property type="match status" value="1"/>
</dbReference>
<dbReference type="Gene3D" id="1.10.287.70">
    <property type="match status" value="1"/>
</dbReference>
<feature type="transmembrane region" description="Helical" evidence="10">
    <location>
        <begin position="2471"/>
        <end position="2490"/>
    </location>
</feature>
<feature type="region of interest" description="Disordered" evidence="9">
    <location>
        <begin position="698"/>
        <end position="718"/>
    </location>
</feature>
<dbReference type="Gene3D" id="2.130.10.10">
    <property type="entry name" value="YVTN repeat-like/Quinoprotein amine dehydrogenase"/>
    <property type="match status" value="4"/>
</dbReference>
<name>A0A2K3DK55_CHLRE</name>
<dbReference type="Proteomes" id="UP000006906">
    <property type="component" value="Chromosome 7"/>
</dbReference>
<dbReference type="PROSITE" id="PS50294">
    <property type="entry name" value="WD_REPEATS_REGION"/>
    <property type="match status" value="3"/>
</dbReference>
<dbReference type="Pfam" id="PF00400">
    <property type="entry name" value="WD40"/>
    <property type="match status" value="6"/>
</dbReference>
<feature type="repeat" description="WD" evidence="8">
    <location>
        <begin position="1816"/>
        <end position="1849"/>
    </location>
</feature>
<dbReference type="SMART" id="SM00320">
    <property type="entry name" value="WD40"/>
    <property type="match status" value="12"/>
</dbReference>
<dbReference type="PROSITE" id="PS50088">
    <property type="entry name" value="ANK_REPEAT"/>
    <property type="match status" value="1"/>
</dbReference>
<dbReference type="OrthoDB" id="538223at2759"/>
<feature type="compositionally biased region" description="Gly residues" evidence="9">
    <location>
        <begin position="642"/>
        <end position="657"/>
    </location>
</feature>
<dbReference type="Pfam" id="PF00520">
    <property type="entry name" value="Ion_trans"/>
    <property type="match status" value="1"/>
</dbReference>
<dbReference type="GO" id="GO:0005216">
    <property type="term" value="F:monoatomic ion channel activity"/>
    <property type="evidence" value="ECO:0007669"/>
    <property type="project" value="InterPro"/>
</dbReference>
<feature type="repeat" description="WD" evidence="8">
    <location>
        <begin position="1013"/>
        <end position="1054"/>
    </location>
</feature>
<feature type="repeat" description="WD" evidence="8">
    <location>
        <begin position="1948"/>
        <end position="1988"/>
    </location>
</feature>
<evidence type="ECO:0000259" key="11">
    <source>
        <dbReference type="Pfam" id="PF00520"/>
    </source>
</evidence>
<feature type="compositionally biased region" description="Acidic residues" evidence="9">
    <location>
        <begin position="774"/>
        <end position="784"/>
    </location>
</feature>
<feature type="compositionally biased region" description="Gly residues" evidence="9">
    <location>
        <begin position="432"/>
        <end position="444"/>
    </location>
</feature>
<dbReference type="EMBL" id="CM008968">
    <property type="protein sequence ID" value="PNW80898.1"/>
    <property type="molecule type" value="Genomic_DNA"/>
</dbReference>
<keyword evidence="6 10" id="KW-0472">Membrane</keyword>
<feature type="repeat" description="WD" evidence="8">
    <location>
        <begin position="925"/>
        <end position="966"/>
    </location>
</feature>
<feature type="transmembrane region" description="Helical" evidence="10">
    <location>
        <begin position="2544"/>
        <end position="2565"/>
    </location>
</feature>
<gene>
    <name evidence="12" type="ORF">CHLRE_07g334300v5</name>
</gene>
<dbReference type="InterPro" id="IPR050505">
    <property type="entry name" value="WDR55/POC1"/>
</dbReference>
<feature type="region of interest" description="Disordered" evidence="9">
    <location>
        <begin position="830"/>
        <end position="874"/>
    </location>
</feature>
<feature type="transmembrane region" description="Helical" evidence="10">
    <location>
        <begin position="2328"/>
        <end position="2346"/>
    </location>
</feature>
<feature type="compositionally biased region" description="Gly residues" evidence="9">
    <location>
        <begin position="76"/>
        <end position="85"/>
    </location>
</feature>
<feature type="compositionally biased region" description="Acidic residues" evidence="9">
    <location>
        <begin position="1244"/>
        <end position="1259"/>
    </location>
</feature>
<feature type="compositionally biased region" description="Polar residues" evidence="9">
    <location>
        <begin position="1315"/>
        <end position="1326"/>
    </location>
</feature>
<dbReference type="PROSITE" id="PS50082">
    <property type="entry name" value="WD_REPEATS_2"/>
    <property type="match status" value="7"/>
</dbReference>
<feature type="compositionally biased region" description="Gly residues" evidence="9">
    <location>
        <begin position="1534"/>
        <end position="1544"/>
    </location>
</feature>
<sequence length="2799" mass="285567">MLPGQISGPESGGNGSSAGTRPTGDGIAVAVGVGSSTERPATPFMSGPSAHLPPPPLASLAMPPPPILRVSLAGGMAGSTSGGGSPAAPAALGAGSGGGGNSSPSGRGFAPSPSGRGFLMPGPSGRVSHAGVGNSPSGLGLAASPSGGWTSSANGVGVIGAGGMGGRISNGGNGLGIGATEAAVAPVVMATAEAVEALGGAGAGDVSAATPSSMTGVTPLLSRGRGWPAGDDRIAGALPQTTEGLGIGNDASSSGIPSPAPSTGGGPGVGGGAISGRHWISGAAARLSTGSGGGTSAGWLGGASVASATGNELPSGSSIDISSMARLDSDVGPPEARGMDPPTPSALAAAAPSSAAPALTQLPFPSAGLIVTAAMAAAGVSQSGDSAVTLARQLGVGGHEEDGAAVAPSADSTTALLGMEASTIARHLGIGEGGHASIGEGRTGSDGDSDGEVVTLRQSGAGANGTAAASAAAAAGQRPMTSPTALFGEASPASLPMPSAARAASAAGGPRPAPPTLAATATAATGGAGGGGNAVSFGLSTNGGGRDSTDGVGASNKRPPPGTPRRPRPDEIGRTEYLTGCPPQGLEYQTILRIHQRAILCGAVRKCARLGDAFAGGRSFRGHRSFKAAGHRSFKAGRRQSIGGGASTTPGGGANGGGGGRAPAWLLLSGGEDGYVLWDLGRGRPLLMSLEESGPWAAASAAATPPPFGPAPPPPAAAAATLDNDLERRSSVNVAVPSAAPTRPPPTNMAAFKQYLSLRRPGVPTTAAAAAADTDSDTDDENADDPLRRARKAARLAAAGAYADAATAAGALPNGKSPPQAANMLKERTMQRPGGAKAGRPGFGANGPPSAGLPGMLHSSGEESGGEGGEEDGAAAAWQGASYRNMITAVAFVSDYSWATCHPGGAIRVWRANTDYTSAFLERTLTGHTGYINNIASYCGGRLAVTTGLDTTARSWDLTEGRQIACFTEHENEVTAVAVMDSGKMALTTAEVVPEVASAMLWDPKTGKLFHTLVGHHGWLHGVALSERRKIAVAVGEHATLFIWNTETGNLLLSKRVASDGVQRWASINSDGNFLCFGSAEGVVRVVETYYGCELARFDSTWVDNEFHSISACFFCDDELHDDPEHWNNKFLSLKSDGQDVKRLFGSLDAAPATLARTISTKTGGAVVPGGGAGGGGGGGGAGGPPGIATSAMSTLIPPRGGDHGNRSMIRSKMVHSVRAAAAIAAIGRAAAAGAMSDDGHSDFDDELLIDEDDPDLLPDTEPTANGAGGGDRAAALARARQSGGGAPPNAASAASTSMFTFGNLRSRIGGGTGDSASNNTSNGAEPSSPGAGNYKSMGLKASVRAMAASHGAGSRRVTPLPRQLERVNTANKVKRLPATQPKAKEPAAGGKAARFALPADADDEPSQPSVDGANSNGGGSDADTLATAASPLSRTRFAPNAALPSANSDSDKDAGAKRASSVAPSPPGAASNGLLGPPSTLPSVAAHLPSQPMRPFAKIKSMARGAGPAGLPGAAANAAASKDSPLVAAKEAAGGGGGGGGVPVGSHHPVVRLRTGTGMSGDSISRKRLHQGGGNSSRPNSAGSAAGSIGGARHGTLGGGGSAQGGLGGGVARSGPSGANLQELLAERDATELEMSPFGRRIVSLSGDGTVRVWSLLGVSVRRELPRHPEMVNEVAISRDRSLVVTVTENEGCLRAFSLSTGHLVTTVPAHVGFDCDGVALSDDARLVSYDPYTRDYELEGTAVTCSDDTTIKIWDLSKKGGPACVRILYGHAGGVTGVCWVPGSSRVLSVGEDRSVLEWEAGPAGGSAPVARMDHVHEDAIIAVVTSHDGRRALTCSMDRTARLWELLPTRGSTSRVPVPALAHVAPASTSAAIAAAAAAIGGPAAGGAGALEPQAASRSELHRFTHDNSVIHGAFSPDGRHIVTCGADCTVRVWDADNGKQLMCFEGHSRTVTRCLYLNSYVVATASRDGTIRCWDVQRKRRLPSVAPPFALEADSFEAMVLLPSQRCGYGFPEVLASLTSGRVVVYDPTYRQPLPEQLLLQLNPDLELLGPPDVEDLVVDFPGLLVMPIRDGNTMLHMAAMSGDFVLLRALLAGIAGSAAAGGSGGGPSRSQANDAAAANGYGYYGFAPPLPLNFVGQTPLDLAVAAGHRRCAELLLGTELCRPPEQRLAVLRAWNMLAEEMPTLLVTFLKALSLDPVTGLEEDVLFAPMRAADEVMTQGAEDLAAADLWLDHVNQLREDLERLPWYAHVWPLRHWMRDYREKPTRPSIAGLPYVALSARNMEHSPLGVLVQHGLSQALASDVMYAVLFYKWESFARTIFMKESLVFIAFLALYLVASTMSVLQSPHVRFEELYDMSRWQNIIRVVLEAVVALMALHDIYGEVTEVVNAGWYMYLTGSQGSWNGIEMSSCIGILLAFGLQLGSFEGGSRFMMSLTTILLGLRLLKVASGPEHTGVFVQALLRIVANLRFFILILVVLVLTFSFAFWQIMSIDLPQNEDHRDGQDFDTLGNTIVQAYALGVIGQMDGNIGQDFAWRPWVQVLALTYTFLVTVILLNLLVAVMSDTYSVVKEHARSEWLLLRAKLILEIESSLPDGFFKDTQRSCPRWLHCLKVDSSGGRRGDESLIESMRGPIARNVLNTDLKQTESRLVDELHDVRDTLRLLHADVGTLRTALAAGGVSLPVGGASANPIYAPLGVGGTSQRFGSSTVGGGGGGGTLAGLFGGGPAGGNGPGSAAMPAWSSSGGVGSAAVGFNARLQSPPVVRLTSLSSERGLRIGSTSTSRHSLFDRDSRKHLY</sequence>
<feature type="compositionally biased region" description="Pro residues" evidence="9">
    <location>
        <begin position="704"/>
        <end position="716"/>
    </location>
</feature>
<dbReference type="InterPro" id="IPR036322">
    <property type="entry name" value="WD40_repeat_dom_sf"/>
</dbReference>
<dbReference type="SMART" id="SM00248">
    <property type="entry name" value="ANK"/>
    <property type="match status" value="2"/>
</dbReference>
<feature type="compositionally biased region" description="Low complexity" evidence="9">
    <location>
        <begin position="1273"/>
        <end position="1294"/>
    </location>
</feature>
<feature type="region of interest" description="Disordered" evidence="9">
    <location>
        <begin position="1440"/>
        <end position="1488"/>
    </location>
</feature>
<evidence type="ECO:0000256" key="1">
    <source>
        <dbReference type="ARBA" id="ARBA00004141"/>
    </source>
</evidence>
<reference evidence="12 13" key="1">
    <citation type="journal article" date="2007" name="Science">
        <title>The Chlamydomonas genome reveals the evolution of key animal and plant functions.</title>
        <authorList>
            <person name="Merchant S.S."/>
            <person name="Prochnik S.E."/>
            <person name="Vallon O."/>
            <person name="Harris E.H."/>
            <person name="Karpowicz S.J."/>
            <person name="Witman G.B."/>
            <person name="Terry A."/>
            <person name="Salamov A."/>
            <person name="Fritz-Laylin L.K."/>
            <person name="Marechal-Drouard L."/>
            <person name="Marshall W.F."/>
            <person name="Qu L.H."/>
            <person name="Nelson D.R."/>
            <person name="Sanderfoot A.A."/>
            <person name="Spalding M.H."/>
            <person name="Kapitonov V.V."/>
            <person name="Ren Q."/>
            <person name="Ferris P."/>
            <person name="Lindquist E."/>
            <person name="Shapiro H."/>
            <person name="Lucas S.M."/>
            <person name="Grimwood J."/>
            <person name="Schmutz J."/>
            <person name="Cardol P."/>
            <person name="Cerutti H."/>
            <person name="Chanfreau G."/>
            <person name="Chen C.L."/>
            <person name="Cognat V."/>
            <person name="Croft M.T."/>
            <person name="Dent R."/>
            <person name="Dutcher S."/>
            <person name="Fernandez E."/>
            <person name="Fukuzawa H."/>
            <person name="Gonzalez-Ballester D."/>
            <person name="Gonzalez-Halphen D."/>
            <person name="Hallmann A."/>
            <person name="Hanikenne M."/>
            <person name="Hippler M."/>
            <person name="Inwood W."/>
            <person name="Jabbari K."/>
            <person name="Kalanon M."/>
            <person name="Kuras R."/>
            <person name="Lefebvre P.A."/>
            <person name="Lemaire S.D."/>
            <person name="Lobanov A.V."/>
            <person name="Lohr M."/>
            <person name="Manuell A."/>
            <person name="Meier I."/>
            <person name="Mets L."/>
            <person name="Mittag M."/>
            <person name="Mittelmeier T."/>
            <person name="Moroney J.V."/>
            <person name="Moseley J."/>
            <person name="Napoli C."/>
            <person name="Nedelcu A.M."/>
            <person name="Niyogi K."/>
            <person name="Novoselov S.V."/>
            <person name="Paulsen I.T."/>
            <person name="Pazour G."/>
            <person name="Purton S."/>
            <person name="Ral J.P."/>
            <person name="Riano-Pachon D.M."/>
            <person name="Riekhof W."/>
            <person name="Rymarquis L."/>
            <person name="Schroda M."/>
            <person name="Stern D."/>
            <person name="Umen J."/>
            <person name="Willows R."/>
            <person name="Wilson N."/>
            <person name="Zimmer S.L."/>
            <person name="Allmer J."/>
            <person name="Balk J."/>
            <person name="Bisova K."/>
            <person name="Chen C.J."/>
            <person name="Elias M."/>
            <person name="Gendler K."/>
            <person name="Hauser C."/>
            <person name="Lamb M.R."/>
            <person name="Ledford H."/>
            <person name="Long J.C."/>
            <person name="Minagawa J."/>
            <person name="Page M.D."/>
            <person name="Pan J."/>
            <person name="Pootakham W."/>
            <person name="Roje S."/>
            <person name="Rose A."/>
            <person name="Stahlberg E."/>
            <person name="Terauchi A.M."/>
            <person name="Yang P."/>
            <person name="Ball S."/>
            <person name="Bowler C."/>
            <person name="Dieckmann C.L."/>
            <person name="Gladyshev V.N."/>
            <person name="Green P."/>
            <person name="Jorgensen R."/>
            <person name="Mayfield S."/>
            <person name="Mueller-Roeber B."/>
            <person name="Rajamani S."/>
            <person name="Sayre R.T."/>
            <person name="Brokstein P."/>
            <person name="Dubchak I."/>
            <person name="Goodstein D."/>
            <person name="Hornick L."/>
            <person name="Huang Y.W."/>
            <person name="Jhaveri J."/>
            <person name="Luo Y."/>
            <person name="Martinez D."/>
            <person name="Ngau W.C."/>
            <person name="Otillar B."/>
            <person name="Poliakov A."/>
            <person name="Porter A."/>
            <person name="Szajkowski L."/>
            <person name="Werner G."/>
            <person name="Zhou K."/>
            <person name="Grigoriev I.V."/>
            <person name="Rokhsar D.S."/>
            <person name="Grossman A.R."/>
        </authorList>
    </citation>
    <scope>NUCLEOTIDE SEQUENCE [LARGE SCALE GENOMIC DNA]</scope>
    <source>
        <strain evidence="13">CC-503</strain>
    </source>
</reference>
<feature type="compositionally biased region" description="Basic and acidic residues" evidence="9">
    <location>
        <begin position="2788"/>
        <end position="2799"/>
    </location>
</feature>
<dbReference type="ExpressionAtlas" id="A0A2K3DK55">
    <property type="expression patterns" value="baseline and differential"/>
</dbReference>
<dbReference type="GeneID" id="5725651"/>
<feature type="compositionally biased region" description="Gly residues" evidence="9">
    <location>
        <begin position="263"/>
        <end position="274"/>
    </location>
</feature>
<feature type="region of interest" description="Disordered" evidence="9">
    <location>
        <begin position="1531"/>
        <end position="1616"/>
    </location>
</feature>
<feature type="compositionally biased region" description="Gly residues" evidence="9">
    <location>
        <begin position="1589"/>
        <end position="1613"/>
    </location>
</feature>
<keyword evidence="2 8" id="KW-0853">WD repeat</keyword>
<evidence type="ECO:0000256" key="4">
    <source>
        <dbReference type="ARBA" id="ARBA00022737"/>
    </source>
</evidence>
<dbReference type="PANTHER" id="PTHR44019:SF8">
    <property type="entry name" value="POC1 CENTRIOLAR PROTEIN HOMOLOG"/>
    <property type="match status" value="1"/>
</dbReference>
<dbReference type="KEGG" id="cre:CHLRE_07g334300v5"/>
<evidence type="ECO:0000313" key="12">
    <source>
        <dbReference type="EMBL" id="PNW80898.1"/>
    </source>
</evidence>
<feature type="region of interest" description="Disordered" evidence="9">
    <location>
        <begin position="76"/>
        <end position="132"/>
    </location>
</feature>
<evidence type="ECO:0000256" key="6">
    <source>
        <dbReference type="ARBA" id="ARBA00023136"/>
    </source>
</evidence>
<dbReference type="InterPro" id="IPR001680">
    <property type="entry name" value="WD40_rpt"/>
</dbReference>
<feature type="region of interest" description="Disordered" evidence="9">
    <location>
        <begin position="234"/>
        <end position="274"/>
    </location>
</feature>
<dbReference type="Pfam" id="PF00023">
    <property type="entry name" value="Ank"/>
    <property type="match status" value="1"/>
</dbReference>
<feature type="compositionally biased region" description="Acidic residues" evidence="9">
    <location>
        <begin position="864"/>
        <end position="873"/>
    </location>
</feature>
<feature type="region of interest" description="Disordered" evidence="9">
    <location>
        <begin position="1"/>
        <end position="60"/>
    </location>
</feature>
<dbReference type="PROSITE" id="PS00678">
    <property type="entry name" value="WD_REPEATS_1"/>
    <property type="match status" value="3"/>
</dbReference>
<dbReference type="CDD" id="cd00200">
    <property type="entry name" value="WD40"/>
    <property type="match status" value="1"/>
</dbReference>
<dbReference type="PROSITE" id="PS50297">
    <property type="entry name" value="ANK_REP_REGION"/>
    <property type="match status" value="1"/>
</dbReference>
<dbReference type="GO" id="GO:0016020">
    <property type="term" value="C:membrane"/>
    <property type="evidence" value="ECO:0007669"/>
    <property type="project" value="UniProtKB-SubCell"/>
</dbReference>
<evidence type="ECO:0000313" key="13">
    <source>
        <dbReference type="Proteomes" id="UP000006906"/>
    </source>
</evidence>
<feature type="compositionally biased region" description="Polar residues" evidence="9">
    <location>
        <begin position="310"/>
        <end position="321"/>
    </location>
</feature>
<dbReference type="Gramene" id="PNW80898">
    <property type="protein sequence ID" value="PNW80898"/>
    <property type="gene ID" value="CHLRE_07g334300v5"/>
</dbReference>